<evidence type="ECO:0000313" key="3">
    <source>
        <dbReference type="EMBL" id="MDC5697136.1"/>
    </source>
</evidence>
<dbReference type="Pfam" id="PF00480">
    <property type="entry name" value="ROK"/>
    <property type="match status" value="1"/>
</dbReference>
<feature type="domain" description="HTH marR-type" evidence="2">
    <location>
        <begin position="30"/>
        <end position="71"/>
    </location>
</feature>
<gene>
    <name evidence="3" type="ORF">OO014_07685</name>
</gene>
<dbReference type="Proteomes" id="UP001150259">
    <property type="component" value="Unassembled WGS sequence"/>
</dbReference>
<dbReference type="Gene3D" id="1.10.10.10">
    <property type="entry name" value="Winged helix-like DNA-binding domain superfamily/Winged helix DNA-binding domain"/>
    <property type="match status" value="1"/>
</dbReference>
<evidence type="ECO:0000313" key="4">
    <source>
        <dbReference type="Proteomes" id="UP001150259"/>
    </source>
</evidence>
<evidence type="ECO:0000256" key="1">
    <source>
        <dbReference type="ARBA" id="ARBA00006479"/>
    </source>
</evidence>
<dbReference type="InterPro" id="IPR043129">
    <property type="entry name" value="ATPase_NBD"/>
</dbReference>
<dbReference type="PANTHER" id="PTHR18964">
    <property type="entry name" value="ROK (REPRESSOR, ORF, KINASE) FAMILY"/>
    <property type="match status" value="1"/>
</dbReference>
<comment type="caution">
    <text evidence="3">The sequence shown here is derived from an EMBL/GenBank/DDBJ whole genome shotgun (WGS) entry which is preliminary data.</text>
</comment>
<name>A0ABT5GGT7_9MICO</name>
<comment type="similarity">
    <text evidence="1">Belongs to the ROK (NagC/XylR) family.</text>
</comment>
<accession>A0ABT5GGT7</accession>
<organism evidence="3 4">
    <name type="scientific">Intrasporangium calvum</name>
    <dbReference type="NCBI Taxonomy" id="53358"/>
    <lineage>
        <taxon>Bacteria</taxon>
        <taxon>Bacillati</taxon>
        <taxon>Actinomycetota</taxon>
        <taxon>Actinomycetes</taxon>
        <taxon>Micrococcales</taxon>
        <taxon>Intrasporangiaceae</taxon>
        <taxon>Intrasporangium</taxon>
    </lineage>
</organism>
<dbReference type="RefSeq" id="WP_272461709.1">
    <property type="nucleotide sequence ID" value="NZ_JAPFQL010000026.1"/>
</dbReference>
<dbReference type="InterPro" id="IPR000835">
    <property type="entry name" value="HTH_MarR-typ"/>
</dbReference>
<dbReference type="InterPro" id="IPR036388">
    <property type="entry name" value="WH-like_DNA-bd_sf"/>
</dbReference>
<reference evidence="3 4" key="1">
    <citation type="submission" date="2022-11" db="EMBL/GenBank/DDBJ databases">
        <title>Anaerobic phenanthrene biodegradation by a DNRA strain PheN6.</title>
        <authorList>
            <person name="Zhang Z."/>
        </authorList>
    </citation>
    <scope>NUCLEOTIDE SEQUENCE [LARGE SCALE GENOMIC DNA]</scope>
    <source>
        <strain evidence="3 4">PheN6</strain>
    </source>
</reference>
<dbReference type="EMBL" id="JAPFQL010000026">
    <property type="protein sequence ID" value="MDC5697136.1"/>
    <property type="molecule type" value="Genomic_DNA"/>
</dbReference>
<proteinExistence type="inferred from homology"/>
<dbReference type="InterPro" id="IPR000600">
    <property type="entry name" value="ROK"/>
</dbReference>
<dbReference type="Pfam" id="PF12802">
    <property type="entry name" value="MarR_2"/>
    <property type="match status" value="1"/>
</dbReference>
<evidence type="ECO:0000259" key="2">
    <source>
        <dbReference type="Pfam" id="PF12802"/>
    </source>
</evidence>
<sequence>MTSTSHTPRRPSAAAGRVDQAQMRAANMALILRHLRAHGGRSRARLAAETGLSKATMSSLISDLAERGLVREGQLHRAGTVGRPGLTVELDGRRVCGLGIEINVDYVALAAVDLSGTVIRESSTPVDVPRLPVDAVLDRVATLVNRMLDSIREAGLIVAGLTVSPPGVIDYAAGSVRFAPNLGWRNVPIVAELADRIGPDVPPIHLENDAKLGAVAEYAAWAPEGVSDLLYLSGDVGVGAGIIAEGRLIRGWSGFSGEVGHLPLDPEGRQCGCGRTGCWETIVGLSALLRLAAPEDDEVQDPTRPLEDRLHTLHTRADAGDERTLAALRQITDDLARGLSVLVDVLNPEVIVLGGYFAFFGDYLLEPLGAALAERRMDEGSGARLVVSRLGISSTARGGAIVALEDVFDNPTLIDTH</sequence>
<dbReference type="InterPro" id="IPR036390">
    <property type="entry name" value="WH_DNA-bd_sf"/>
</dbReference>
<dbReference type="CDD" id="cd24076">
    <property type="entry name" value="ASKHA_ATPase_ROK_BsXylR-like"/>
    <property type="match status" value="1"/>
</dbReference>
<dbReference type="SUPFAM" id="SSF46785">
    <property type="entry name" value="Winged helix' DNA-binding domain"/>
    <property type="match status" value="1"/>
</dbReference>
<protein>
    <submittedName>
        <fullName evidence="3">ROK family protein</fullName>
    </submittedName>
</protein>
<keyword evidence="4" id="KW-1185">Reference proteome</keyword>
<dbReference type="SUPFAM" id="SSF53067">
    <property type="entry name" value="Actin-like ATPase domain"/>
    <property type="match status" value="1"/>
</dbReference>
<dbReference type="PANTHER" id="PTHR18964:SF149">
    <property type="entry name" value="BIFUNCTIONAL UDP-N-ACETYLGLUCOSAMINE 2-EPIMERASE_N-ACETYLMANNOSAMINE KINASE"/>
    <property type="match status" value="1"/>
</dbReference>
<dbReference type="Gene3D" id="3.30.420.40">
    <property type="match status" value="2"/>
</dbReference>